<dbReference type="SUPFAM" id="SSF52317">
    <property type="entry name" value="Class I glutamine amidotransferase-like"/>
    <property type="match status" value="1"/>
</dbReference>
<dbReference type="Proteomes" id="UP001321582">
    <property type="component" value="Plasmid pHIC"/>
</dbReference>
<dbReference type="Gene3D" id="3.40.50.880">
    <property type="match status" value="1"/>
</dbReference>
<dbReference type="InterPro" id="IPR006287">
    <property type="entry name" value="DJ-1"/>
</dbReference>
<dbReference type="AlphaFoldDB" id="A0AAU9DKS9"/>
<dbReference type="GO" id="GO:0005737">
    <property type="term" value="C:cytoplasm"/>
    <property type="evidence" value="ECO:0007669"/>
    <property type="project" value="TreeGrafter"/>
</dbReference>
<evidence type="ECO:0000313" key="2">
    <source>
        <dbReference type="EMBL" id="BDU51539.1"/>
    </source>
</evidence>
<dbReference type="InterPro" id="IPR050325">
    <property type="entry name" value="Prot/Nucl_acid_deglycase"/>
</dbReference>
<dbReference type="PANTHER" id="PTHR48094:SF12">
    <property type="entry name" value="PARKINSON DISEASE PROTEIN 7 HOMOLOG"/>
    <property type="match status" value="1"/>
</dbReference>
<organism evidence="2 3">
    <name type="scientific">Haliovirga abyssi</name>
    <dbReference type="NCBI Taxonomy" id="2996794"/>
    <lineage>
        <taxon>Bacteria</taxon>
        <taxon>Fusobacteriati</taxon>
        <taxon>Fusobacteriota</taxon>
        <taxon>Fusobacteriia</taxon>
        <taxon>Fusobacteriales</taxon>
        <taxon>Haliovirgaceae</taxon>
        <taxon>Haliovirga</taxon>
    </lineage>
</organism>
<sequence length="182" mass="19803">MEKVCVHFAEGFEEIEAITIVDILRRAEIDVKMVSITKSKIVTGAHKIKITTDLLFEEVNYDEVSMIILPGGMPGSKNLKEHVGLNEKIKEFYKKGKKLGAICAAPMVYGGLGILKGEKATSYPGFEVYLDGATIVNEEVVTSNKIITSQGPGTAIKFALKIVSDLKGEKLANSIKEGMIVK</sequence>
<evidence type="ECO:0000313" key="3">
    <source>
        <dbReference type="Proteomes" id="UP001321582"/>
    </source>
</evidence>
<dbReference type="Pfam" id="PF01965">
    <property type="entry name" value="DJ-1_PfpI"/>
    <property type="match status" value="1"/>
</dbReference>
<dbReference type="InterPro" id="IPR029062">
    <property type="entry name" value="Class_I_gatase-like"/>
</dbReference>
<evidence type="ECO:0000259" key="1">
    <source>
        <dbReference type="Pfam" id="PF01965"/>
    </source>
</evidence>
<dbReference type="EMBL" id="AP027060">
    <property type="protein sequence ID" value="BDU51539.1"/>
    <property type="molecule type" value="Genomic_DNA"/>
</dbReference>
<dbReference type="KEGG" id="haby:HLVA_21080"/>
<proteinExistence type="predicted"/>
<geneLocation type="plasmid" evidence="2 3">
    <name>pHIC</name>
</geneLocation>
<gene>
    <name evidence="2" type="ORF">HLVA_21080</name>
</gene>
<keyword evidence="3" id="KW-1185">Reference proteome</keyword>
<dbReference type="CDD" id="cd03135">
    <property type="entry name" value="GATase1_DJ-1"/>
    <property type="match status" value="1"/>
</dbReference>
<protein>
    <submittedName>
        <fullName evidence="2">Thiazole biosynthesis protein ThiJ</fullName>
    </submittedName>
</protein>
<dbReference type="RefSeq" id="WP_307905622.1">
    <property type="nucleotide sequence ID" value="NZ_AP027060.1"/>
</dbReference>
<accession>A0AAU9DKS9</accession>
<dbReference type="PANTHER" id="PTHR48094">
    <property type="entry name" value="PROTEIN/NUCLEIC ACID DEGLYCASE DJ-1-RELATED"/>
    <property type="match status" value="1"/>
</dbReference>
<feature type="domain" description="DJ-1/PfpI" evidence="1">
    <location>
        <begin position="3"/>
        <end position="164"/>
    </location>
</feature>
<keyword evidence="2" id="KW-0614">Plasmid</keyword>
<dbReference type="NCBIfam" id="TIGR01383">
    <property type="entry name" value="not_thiJ"/>
    <property type="match status" value="1"/>
</dbReference>
<name>A0AAU9DKS9_9FUSO</name>
<dbReference type="InterPro" id="IPR002818">
    <property type="entry name" value="DJ-1/PfpI"/>
</dbReference>
<reference evidence="2 3" key="1">
    <citation type="submission" date="2022-11" db="EMBL/GenBank/DDBJ databases">
        <title>Haliovirga abyssi gen. nov., sp. nov., a mesophilic fermentative bacterium isolated from the Iheya North hydrothermal field and the proposal of Haliovirgaceae fam. nov.</title>
        <authorList>
            <person name="Miyazaki U."/>
            <person name="Tame A."/>
            <person name="Miyazaki J."/>
            <person name="Takai K."/>
            <person name="Sawayama S."/>
            <person name="Kitajima M."/>
            <person name="Okamoto A."/>
            <person name="Nakagawa S."/>
        </authorList>
    </citation>
    <scope>NUCLEOTIDE SEQUENCE [LARGE SCALE GENOMIC DNA]</scope>
    <source>
        <strain evidence="2 3">IC12</strain>
        <plasmid evidence="2 3">pHIC</plasmid>
    </source>
</reference>